<evidence type="ECO:0000313" key="4">
    <source>
        <dbReference type="Proteomes" id="UP000014760"/>
    </source>
</evidence>
<sequence>MATNGDRRVITHREIDHLRSASIGFPSGLSCPQSTASGGKPEEWKAGLCLRGMHEQGFLGCRSTFAGGTKRRSPEEASEASRKAEKTQKGFVKSPSPARVRGGVVCKTHCMICKGNRTTGDDASFRFVLVRAEISLESTGVGGGWGVWVGRFGSMFDISSLWGLDFLDRKDPE</sequence>
<organism evidence="2">
    <name type="scientific">Capitella teleta</name>
    <name type="common">Polychaete worm</name>
    <dbReference type="NCBI Taxonomy" id="283909"/>
    <lineage>
        <taxon>Eukaryota</taxon>
        <taxon>Metazoa</taxon>
        <taxon>Spiralia</taxon>
        <taxon>Lophotrochozoa</taxon>
        <taxon>Annelida</taxon>
        <taxon>Polychaeta</taxon>
        <taxon>Sedentaria</taxon>
        <taxon>Scolecida</taxon>
        <taxon>Capitellidae</taxon>
        <taxon>Capitella</taxon>
    </lineage>
</organism>
<reference evidence="3" key="3">
    <citation type="submission" date="2015-06" db="UniProtKB">
        <authorList>
            <consortium name="EnsemblMetazoa"/>
        </authorList>
    </citation>
    <scope>IDENTIFICATION</scope>
</reference>
<feature type="compositionally biased region" description="Basic and acidic residues" evidence="1">
    <location>
        <begin position="72"/>
        <end position="88"/>
    </location>
</feature>
<feature type="region of interest" description="Disordered" evidence="1">
    <location>
        <begin position="65"/>
        <end position="96"/>
    </location>
</feature>
<keyword evidence="4" id="KW-1185">Reference proteome</keyword>
<dbReference type="Proteomes" id="UP000014760">
    <property type="component" value="Unassembled WGS sequence"/>
</dbReference>
<evidence type="ECO:0000313" key="2">
    <source>
        <dbReference type="EMBL" id="ELT98425.1"/>
    </source>
</evidence>
<dbReference type="PROSITE" id="PS51257">
    <property type="entry name" value="PROKAR_LIPOPROTEIN"/>
    <property type="match status" value="1"/>
</dbReference>
<accession>R7U5L0</accession>
<protein>
    <submittedName>
        <fullName evidence="2 3">Uncharacterized protein</fullName>
    </submittedName>
</protein>
<dbReference type="EMBL" id="KB307921">
    <property type="protein sequence ID" value="ELT98425.1"/>
    <property type="molecule type" value="Genomic_DNA"/>
</dbReference>
<reference evidence="2 4" key="2">
    <citation type="journal article" date="2013" name="Nature">
        <title>Insights into bilaterian evolution from three spiralian genomes.</title>
        <authorList>
            <person name="Simakov O."/>
            <person name="Marletaz F."/>
            <person name="Cho S.J."/>
            <person name="Edsinger-Gonzales E."/>
            <person name="Havlak P."/>
            <person name="Hellsten U."/>
            <person name="Kuo D.H."/>
            <person name="Larsson T."/>
            <person name="Lv J."/>
            <person name="Arendt D."/>
            <person name="Savage R."/>
            <person name="Osoegawa K."/>
            <person name="de Jong P."/>
            <person name="Grimwood J."/>
            <person name="Chapman J.A."/>
            <person name="Shapiro H."/>
            <person name="Aerts A."/>
            <person name="Otillar R.P."/>
            <person name="Terry A.Y."/>
            <person name="Boore J.L."/>
            <person name="Grigoriev I.V."/>
            <person name="Lindberg D.R."/>
            <person name="Seaver E.C."/>
            <person name="Weisblat D.A."/>
            <person name="Putnam N.H."/>
            <person name="Rokhsar D.S."/>
        </authorList>
    </citation>
    <scope>NUCLEOTIDE SEQUENCE</scope>
    <source>
        <strain evidence="2 4">I ESC-2004</strain>
    </source>
</reference>
<dbReference type="AlphaFoldDB" id="R7U5L0"/>
<gene>
    <name evidence="2" type="ORF">CAPTEDRAFT_203689</name>
</gene>
<proteinExistence type="predicted"/>
<evidence type="ECO:0000256" key="1">
    <source>
        <dbReference type="SAM" id="MobiDB-lite"/>
    </source>
</evidence>
<name>R7U5L0_CAPTE</name>
<dbReference type="EnsemblMetazoa" id="CapteT203689">
    <property type="protein sequence ID" value="CapteP203689"/>
    <property type="gene ID" value="CapteG203689"/>
</dbReference>
<dbReference type="EMBL" id="AMQN01010468">
    <property type="status" value="NOT_ANNOTATED_CDS"/>
    <property type="molecule type" value="Genomic_DNA"/>
</dbReference>
<dbReference type="HOGENOM" id="CLU_1549098_0_0_1"/>
<evidence type="ECO:0000313" key="3">
    <source>
        <dbReference type="EnsemblMetazoa" id="CapteP203689"/>
    </source>
</evidence>
<reference evidence="4" key="1">
    <citation type="submission" date="2012-12" db="EMBL/GenBank/DDBJ databases">
        <authorList>
            <person name="Hellsten U."/>
            <person name="Grimwood J."/>
            <person name="Chapman J.A."/>
            <person name="Shapiro H."/>
            <person name="Aerts A."/>
            <person name="Otillar R.P."/>
            <person name="Terry A.Y."/>
            <person name="Boore J.L."/>
            <person name="Simakov O."/>
            <person name="Marletaz F."/>
            <person name="Cho S.-J."/>
            <person name="Edsinger-Gonzales E."/>
            <person name="Havlak P."/>
            <person name="Kuo D.-H."/>
            <person name="Larsson T."/>
            <person name="Lv J."/>
            <person name="Arendt D."/>
            <person name="Savage R."/>
            <person name="Osoegawa K."/>
            <person name="de Jong P."/>
            <person name="Lindberg D.R."/>
            <person name="Seaver E.C."/>
            <person name="Weisblat D.A."/>
            <person name="Putnam N.H."/>
            <person name="Grigoriev I.V."/>
            <person name="Rokhsar D.S."/>
        </authorList>
    </citation>
    <scope>NUCLEOTIDE SEQUENCE</scope>
    <source>
        <strain evidence="4">I ESC-2004</strain>
    </source>
</reference>